<dbReference type="RefSeq" id="WP_310303561.1">
    <property type="nucleotide sequence ID" value="NZ_BAAAXB010000001.1"/>
</dbReference>
<name>A0ABU1PQR3_9PSEU</name>
<dbReference type="EMBL" id="JAVDSG010000001">
    <property type="protein sequence ID" value="MDR6592244.1"/>
    <property type="molecule type" value="Genomic_DNA"/>
</dbReference>
<protein>
    <submittedName>
        <fullName evidence="2">Uncharacterized protein</fullName>
    </submittedName>
</protein>
<accession>A0ABU1PQR3</accession>
<organism evidence="2 3">
    <name type="scientific">Saccharothrix longispora</name>
    <dbReference type="NCBI Taxonomy" id="33920"/>
    <lineage>
        <taxon>Bacteria</taxon>
        <taxon>Bacillati</taxon>
        <taxon>Actinomycetota</taxon>
        <taxon>Actinomycetes</taxon>
        <taxon>Pseudonocardiales</taxon>
        <taxon>Pseudonocardiaceae</taxon>
        <taxon>Saccharothrix</taxon>
    </lineage>
</organism>
<evidence type="ECO:0000256" key="1">
    <source>
        <dbReference type="SAM" id="MobiDB-lite"/>
    </source>
</evidence>
<gene>
    <name evidence="2" type="ORF">J2S66_000628</name>
</gene>
<evidence type="ECO:0000313" key="3">
    <source>
        <dbReference type="Proteomes" id="UP001268819"/>
    </source>
</evidence>
<feature type="region of interest" description="Disordered" evidence="1">
    <location>
        <begin position="1"/>
        <end position="20"/>
    </location>
</feature>
<evidence type="ECO:0000313" key="2">
    <source>
        <dbReference type="EMBL" id="MDR6592244.1"/>
    </source>
</evidence>
<proteinExistence type="predicted"/>
<comment type="caution">
    <text evidence="2">The sequence shown here is derived from an EMBL/GenBank/DDBJ whole genome shotgun (WGS) entry which is preliminary data.</text>
</comment>
<keyword evidence="3" id="KW-1185">Reference proteome</keyword>
<sequence>MPIVTAAGGTIRNSTEPNRRMRDDLNDAVTLVGFTGLFRGAGTIAEYGKVRIDVQGQWSGPGGRRIGANIQAQVGGATIAAVRVADTLGTTRDPDEQAEVVRQVVAALVASTDGTWREVTGTPGLAVDGTADQQPAGLV</sequence>
<dbReference type="Proteomes" id="UP001268819">
    <property type="component" value="Unassembled WGS sequence"/>
</dbReference>
<reference evidence="2 3" key="1">
    <citation type="submission" date="2023-07" db="EMBL/GenBank/DDBJ databases">
        <title>Sequencing the genomes of 1000 actinobacteria strains.</title>
        <authorList>
            <person name="Klenk H.-P."/>
        </authorList>
    </citation>
    <scope>NUCLEOTIDE SEQUENCE [LARGE SCALE GENOMIC DNA]</scope>
    <source>
        <strain evidence="2 3">DSM 43749</strain>
    </source>
</reference>